<organism evidence="2 3">
    <name type="scientific">Tripterygium wilfordii</name>
    <name type="common">Thunder God vine</name>
    <dbReference type="NCBI Taxonomy" id="458696"/>
    <lineage>
        <taxon>Eukaryota</taxon>
        <taxon>Viridiplantae</taxon>
        <taxon>Streptophyta</taxon>
        <taxon>Embryophyta</taxon>
        <taxon>Tracheophyta</taxon>
        <taxon>Spermatophyta</taxon>
        <taxon>Magnoliopsida</taxon>
        <taxon>eudicotyledons</taxon>
        <taxon>Gunneridae</taxon>
        <taxon>Pentapetalae</taxon>
        <taxon>rosids</taxon>
        <taxon>fabids</taxon>
        <taxon>Celastrales</taxon>
        <taxon>Celastraceae</taxon>
        <taxon>Tripterygium</taxon>
    </lineage>
</organism>
<dbReference type="Proteomes" id="UP000593562">
    <property type="component" value="Unassembled WGS sequence"/>
</dbReference>
<reference evidence="2 3" key="1">
    <citation type="journal article" date="2020" name="Nat. Commun.">
        <title>Genome of Tripterygium wilfordii and identification of cytochrome P450 involved in triptolide biosynthesis.</title>
        <authorList>
            <person name="Tu L."/>
            <person name="Su P."/>
            <person name="Zhang Z."/>
            <person name="Gao L."/>
            <person name="Wang J."/>
            <person name="Hu T."/>
            <person name="Zhou J."/>
            <person name="Zhang Y."/>
            <person name="Zhao Y."/>
            <person name="Liu Y."/>
            <person name="Song Y."/>
            <person name="Tong Y."/>
            <person name="Lu Y."/>
            <person name="Yang J."/>
            <person name="Xu C."/>
            <person name="Jia M."/>
            <person name="Peters R.J."/>
            <person name="Huang L."/>
            <person name="Gao W."/>
        </authorList>
    </citation>
    <scope>NUCLEOTIDE SEQUENCE [LARGE SCALE GENOMIC DNA]</scope>
    <source>
        <strain evidence="3">cv. XIE 37</strain>
        <tissue evidence="2">Leaf</tissue>
    </source>
</reference>
<evidence type="ECO:0000313" key="2">
    <source>
        <dbReference type="EMBL" id="KAF5731762.1"/>
    </source>
</evidence>
<keyword evidence="3" id="KW-1185">Reference proteome</keyword>
<evidence type="ECO:0000313" key="3">
    <source>
        <dbReference type="Proteomes" id="UP000593562"/>
    </source>
</evidence>
<feature type="region of interest" description="Disordered" evidence="1">
    <location>
        <begin position="94"/>
        <end position="119"/>
    </location>
</feature>
<protein>
    <submittedName>
        <fullName evidence="2">Uncharacterized protein</fullName>
    </submittedName>
</protein>
<dbReference type="EMBL" id="JAAARO010000018">
    <property type="protein sequence ID" value="KAF5731762.1"/>
    <property type="molecule type" value="Genomic_DNA"/>
</dbReference>
<sequence>MIHPRPAAIPTWECVWVAEAAPLPSLHGSVFGLLRLLFKIRDFSFRLNDFQQLLFNYFKHLGFNENVVQDLKEKALDPKTPSFKPLSQWVRMPGSEARPKDVGTDNTVEQGDGAELTREKKKVATGVDGKFQAIDSASVLISDFREKLVVQSDQSSGLRSDC</sequence>
<dbReference type="InParanoid" id="A0A7J7CCD5"/>
<evidence type="ECO:0000256" key="1">
    <source>
        <dbReference type="SAM" id="MobiDB-lite"/>
    </source>
</evidence>
<comment type="caution">
    <text evidence="2">The sequence shown here is derived from an EMBL/GenBank/DDBJ whole genome shotgun (WGS) entry which is preliminary data.</text>
</comment>
<accession>A0A7J7CCD5</accession>
<proteinExistence type="predicted"/>
<dbReference type="AlphaFoldDB" id="A0A7J7CCD5"/>
<name>A0A7J7CCD5_TRIWF</name>
<gene>
    <name evidence="2" type="ORF">HS088_TW18G00447</name>
</gene>